<organism evidence="1 2">
    <name type="scientific">Paenibacillus turicensis</name>
    <dbReference type="NCBI Taxonomy" id="160487"/>
    <lineage>
        <taxon>Bacteria</taxon>
        <taxon>Bacillati</taxon>
        <taxon>Bacillota</taxon>
        <taxon>Bacilli</taxon>
        <taxon>Bacillales</taxon>
        <taxon>Paenibacillaceae</taxon>
        <taxon>Paenibacillus</taxon>
    </lineage>
</organism>
<proteinExistence type="predicted"/>
<dbReference type="Proteomes" id="UP001519272">
    <property type="component" value="Unassembled WGS sequence"/>
</dbReference>
<comment type="caution">
    <text evidence="1">The sequence shown here is derived from an EMBL/GenBank/DDBJ whole genome shotgun (WGS) entry which is preliminary data.</text>
</comment>
<keyword evidence="1" id="KW-0540">Nuclease</keyword>
<accession>A0ABS4FR85</accession>
<keyword evidence="1" id="KW-0255">Endonuclease</keyword>
<dbReference type="InterPro" id="IPR027417">
    <property type="entry name" value="P-loop_NTPase"/>
</dbReference>
<gene>
    <name evidence="1" type="ORF">J2Z32_001706</name>
</gene>
<protein>
    <submittedName>
        <fullName evidence="1">ATP-dependent endonuclease of OLD family</fullName>
    </submittedName>
</protein>
<dbReference type="EMBL" id="JAGGKG010000006">
    <property type="protein sequence ID" value="MBP1905081.1"/>
    <property type="molecule type" value="Genomic_DNA"/>
</dbReference>
<evidence type="ECO:0000313" key="1">
    <source>
        <dbReference type="EMBL" id="MBP1905081.1"/>
    </source>
</evidence>
<reference evidence="1 2" key="1">
    <citation type="submission" date="2021-03" db="EMBL/GenBank/DDBJ databases">
        <title>Genomic Encyclopedia of Type Strains, Phase IV (KMG-IV): sequencing the most valuable type-strain genomes for metagenomic binning, comparative biology and taxonomic classification.</title>
        <authorList>
            <person name="Goeker M."/>
        </authorList>
    </citation>
    <scope>NUCLEOTIDE SEQUENCE [LARGE SCALE GENOMIC DNA]</scope>
    <source>
        <strain evidence="1 2">DSM 14349</strain>
    </source>
</reference>
<dbReference type="RefSeq" id="WP_210088716.1">
    <property type="nucleotide sequence ID" value="NZ_JAGGKG010000006.1"/>
</dbReference>
<keyword evidence="1" id="KW-0378">Hydrolase</keyword>
<sequence>MELIYLWVQKFRNIKELGFNFSSNFNVTYNRDSKKRELKIMKTRSQSLFNEKISNITAIIGKNGSGKTNLLDLLGEKMEIRRNLGDEEYFIIYHIEDDIYAIEGIRCEIICVVLNG</sequence>
<evidence type="ECO:0000313" key="2">
    <source>
        <dbReference type="Proteomes" id="UP001519272"/>
    </source>
</evidence>
<name>A0ABS4FR85_9BACL</name>
<keyword evidence="2" id="KW-1185">Reference proteome</keyword>
<dbReference type="SUPFAM" id="SSF52540">
    <property type="entry name" value="P-loop containing nucleoside triphosphate hydrolases"/>
    <property type="match status" value="1"/>
</dbReference>
<dbReference type="GO" id="GO:0004519">
    <property type="term" value="F:endonuclease activity"/>
    <property type="evidence" value="ECO:0007669"/>
    <property type="project" value="UniProtKB-KW"/>
</dbReference>
<dbReference type="Gene3D" id="3.40.50.300">
    <property type="entry name" value="P-loop containing nucleotide triphosphate hydrolases"/>
    <property type="match status" value="1"/>
</dbReference>